<gene>
    <name evidence="2" type="ORF">H5410_010416</name>
</gene>
<dbReference type="GO" id="GO:0016887">
    <property type="term" value="F:ATP hydrolysis activity"/>
    <property type="evidence" value="ECO:0007669"/>
    <property type="project" value="TreeGrafter"/>
</dbReference>
<proteinExistence type="predicted"/>
<dbReference type="AlphaFoldDB" id="A0A9J6AKN1"/>
<feature type="transmembrane region" description="Helical" evidence="1">
    <location>
        <begin position="86"/>
        <end position="107"/>
    </location>
</feature>
<dbReference type="GO" id="GO:0005524">
    <property type="term" value="F:ATP binding"/>
    <property type="evidence" value="ECO:0007669"/>
    <property type="project" value="TreeGrafter"/>
</dbReference>
<dbReference type="OrthoDB" id="10572743at2759"/>
<keyword evidence="3" id="KW-1185">Reference proteome</keyword>
<organism evidence="2 3">
    <name type="scientific">Solanum commersonii</name>
    <name type="common">Commerson's wild potato</name>
    <name type="synonym">Commerson's nightshade</name>
    <dbReference type="NCBI Taxonomy" id="4109"/>
    <lineage>
        <taxon>Eukaryota</taxon>
        <taxon>Viridiplantae</taxon>
        <taxon>Streptophyta</taxon>
        <taxon>Embryophyta</taxon>
        <taxon>Tracheophyta</taxon>
        <taxon>Spermatophyta</taxon>
        <taxon>Magnoliopsida</taxon>
        <taxon>eudicotyledons</taxon>
        <taxon>Gunneridae</taxon>
        <taxon>Pentapetalae</taxon>
        <taxon>asterids</taxon>
        <taxon>lamiids</taxon>
        <taxon>Solanales</taxon>
        <taxon>Solanaceae</taxon>
        <taxon>Solanoideae</taxon>
        <taxon>Solaneae</taxon>
        <taxon>Solanum</taxon>
    </lineage>
</organism>
<protein>
    <submittedName>
        <fullName evidence="2">Uncharacterized protein</fullName>
    </submittedName>
</protein>
<dbReference type="Proteomes" id="UP000824120">
    <property type="component" value="Chromosome 2"/>
</dbReference>
<sequence>MSQRGRKGEIANNSGLAYLIEAGYVGEDAESVLSKLLEAESLNIGRDVFEEGFQQALLKMLEGTVSIYCKLFQLFVPIAYYSCKHVYKFIFVVPGLQILSLFLLPIVSVPDNRAWKHPCGDTIQANSFVGKALTPCLLDAIIYKGCEVVTSWTFLVQ</sequence>
<dbReference type="InterPro" id="IPR050052">
    <property type="entry name" value="ATP-dep_Clp_protease_ClpX"/>
</dbReference>
<dbReference type="PANTHER" id="PTHR48102:SF4">
    <property type="entry name" value="CLP PROTEASE REGULATORY SUBUNIT CLPX2, MITOCHONDRIAL"/>
    <property type="match status" value="1"/>
</dbReference>
<evidence type="ECO:0000256" key="1">
    <source>
        <dbReference type="SAM" id="Phobius"/>
    </source>
</evidence>
<comment type="caution">
    <text evidence="2">The sequence shown here is derived from an EMBL/GenBank/DDBJ whole genome shotgun (WGS) entry which is preliminary data.</text>
</comment>
<keyword evidence="1" id="KW-0812">Transmembrane</keyword>
<keyword evidence="1" id="KW-0472">Membrane</keyword>
<accession>A0A9J6AKN1</accession>
<evidence type="ECO:0000313" key="2">
    <source>
        <dbReference type="EMBL" id="KAG5625198.1"/>
    </source>
</evidence>
<keyword evidence="1" id="KW-1133">Transmembrane helix</keyword>
<dbReference type="GO" id="GO:0051603">
    <property type="term" value="P:proteolysis involved in protein catabolic process"/>
    <property type="evidence" value="ECO:0007669"/>
    <property type="project" value="TreeGrafter"/>
</dbReference>
<dbReference type="EMBL" id="JACXVP010000002">
    <property type="protein sequence ID" value="KAG5625198.1"/>
    <property type="molecule type" value="Genomic_DNA"/>
</dbReference>
<name>A0A9J6AKN1_SOLCO</name>
<dbReference type="GO" id="GO:0005759">
    <property type="term" value="C:mitochondrial matrix"/>
    <property type="evidence" value="ECO:0007669"/>
    <property type="project" value="TreeGrafter"/>
</dbReference>
<reference evidence="2 3" key="1">
    <citation type="submission" date="2020-09" db="EMBL/GenBank/DDBJ databases">
        <title>De no assembly of potato wild relative species, Solanum commersonii.</title>
        <authorList>
            <person name="Cho K."/>
        </authorList>
    </citation>
    <scope>NUCLEOTIDE SEQUENCE [LARGE SCALE GENOMIC DNA]</scope>
    <source>
        <strain evidence="2">LZ3.2</strain>
        <tissue evidence="2">Leaf</tissue>
    </source>
</reference>
<dbReference type="PANTHER" id="PTHR48102">
    <property type="entry name" value="ATP-DEPENDENT CLP PROTEASE ATP-BINDING SUBUNIT CLPX-LIKE, MITOCHONDRIAL-RELATED"/>
    <property type="match status" value="1"/>
</dbReference>
<evidence type="ECO:0000313" key="3">
    <source>
        <dbReference type="Proteomes" id="UP000824120"/>
    </source>
</evidence>